<keyword evidence="9" id="KW-1185">Reference proteome</keyword>
<feature type="compositionally biased region" description="Basic and acidic residues" evidence="6">
    <location>
        <begin position="319"/>
        <end position="329"/>
    </location>
</feature>
<dbReference type="InterPro" id="IPR039722">
    <property type="entry name" value="Upf3"/>
</dbReference>
<evidence type="ECO:0000256" key="6">
    <source>
        <dbReference type="SAM" id="MobiDB-lite"/>
    </source>
</evidence>
<feature type="compositionally biased region" description="Low complexity" evidence="6">
    <location>
        <begin position="330"/>
        <end position="383"/>
    </location>
</feature>
<feature type="region of interest" description="Disordered" evidence="6">
    <location>
        <begin position="272"/>
        <end position="295"/>
    </location>
</feature>
<dbReference type="InterPro" id="IPR012677">
    <property type="entry name" value="Nucleotide-bd_a/b_plait_sf"/>
</dbReference>
<feature type="compositionally biased region" description="Low complexity" evidence="6">
    <location>
        <begin position="584"/>
        <end position="607"/>
    </location>
</feature>
<dbReference type="InterPro" id="IPR000504">
    <property type="entry name" value="RRM_dom"/>
</dbReference>
<evidence type="ECO:0000256" key="4">
    <source>
        <dbReference type="ARBA" id="ARBA00023242"/>
    </source>
</evidence>
<feature type="domain" description="RRM" evidence="7">
    <location>
        <begin position="485"/>
        <end position="560"/>
    </location>
</feature>
<dbReference type="InterPro" id="IPR035979">
    <property type="entry name" value="RBD_domain_sf"/>
</dbReference>
<feature type="compositionally biased region" description="Basic and acidic residues" evidence="6">
    <location>
        <begin position="224"/>
        <end position="251"/>
    </location>
</feature>
<dbReference type="GO" id="GO:0045727">
    <property type="term" value="P:positive regulation of translation"/>
    <property type="evidence" value="ECO:0007669"/>
    <property type="project" value="TreeGrafter"/>
</dbReference>
<dbReference type="EMBL" id="JANBVN010000037">
    <property type="protein sequence ID" value="KAJ9158338.1"/>
    <property type="molecule type" value="Genomic_DNA"/>
</dbReference>
<feature type="compositionally biased region" description="Low complexity" evidence="6">
    <location>
        <begin position="622"/>
        <end position="636"/>
    </location>
</feature>
<feature type="region of interest" description="Disordered" evidence="6">
    <location>
        <begin position="560"/>
        <end position="702"/>
    </location>
</feature>
<feature type="compositionally biased region" description="Gly residues" evidence="6">
    <location>
        <begin position="566"/>
        <end position="576"/>
    </location>
</feature>
<keyword evidence="3" id="KW-0866">Nonsense-mediated mRNA decay</keyword>
<evidence type="ECO:0000256" key="1">
    <source>
        <dbReference type="ARBA" id="ARBA00004123"/>
    </source>
</evidence>
<comment type="subcellular location">
    <subcellularLocation>
        <location evidence="1">Nucleus</location>
    </subcellularLocation>
</comment>
<feature type="compositionally biased region" description="Basic and acidic residues" evidence="6">
    <location>
        <begin position="201"/>
        <end position="214"/>
    </location>
</feature>
<protein>
    <submittedName>
        <fullName evidence="8">Transcription factor</fullName>
    </submittedName>
</protein>
<proteinExistence type="inferred from homology"/>
<feature type="region of interest" description="Disordered" evidence="6">
    <location>
        <begin position="1"/>
        <end position="40"/>
    </location>
</feature>
<dbReference type="PROSITE" id="PS50102">
    <property type="entry name" value="RRM"/>
    <property type="match status" value="1"/>
</dbReference>
<dbReference type="GO" id="GO:0005730">
    <property type="term" value="C:nucleolus"/>
    <property type="evidence" value="ECO:0007669"/>
    <property type="project" value="TreeGrafter"/>
</dbReference>
<dbReference type="CDD" id="cd00590">
    <property type="entry name" value="RRM_SF"/>
    <property type="match status" value="1"/>
</dbReference>
<keyword evidence="5" id="KW-0694">RNA-binding</keyword>
<dbReference type="Gene3D" id="3.30.70.330">
    <property type="match status" value="2"/>
</dbReference>
<feature type="compositionally biased region" description="Basic and acidic residues" evidence="6">
    <location>
        <begin position="397"/>
        <end position="407"/>
    </location>
</feature>
<dbReference type="Pfam" id="PF00076">
    <property type="entry name" value="RRM_1"/>
    <property type="match status" value="1"/>
</dbReference>
<dbReference type="GO" id="GO:0005737">
    <property type="term" value="C:cytoplasm"/>
    <property type="evidence" value="ECO:0007669"/>
    <property type="project" value="TreeGrafter"/>
</dbReference>
<accession>A0AA38RX58</accession>
<dbReference type="AlphaFoldDB" id="A0AA38RX58"/>
<dbReference type="SUPFAM" id="SSF54928">
    <property type="entry name" value="RNA-binding domain, RBD"/>
    <property type="match status" value="2"/>
</dbReference>
<dbReference type="Proteomes" id="UP001174691">
    <property type="component" value="Unassembled WGS sequence"/>
</dbReference>
<dbReference type="GO" id="GO:0000184">
    <property type="term" value="P:nuclear-transcribed mRNA catabolic process, nonsense-mediated decay"/>
    <property type="evidence" value="ECO:0007669"/>
    <property type="project" value="UniProtKB-KW"/>
</dbReference>
<evidence type="ECO:0000259" key="7">
    <source>
        <dbReference type="PROSITE" id="PS50102"/>
    </source>
</evidence>
<feature type="region of interest" description="Disordered" evidence="6">
    <location>
        <begin position="307"/>
        <end position="492"/>
    </location>
</feature>
<dbReference type="InterPro" id="IPR005120">
    <property type="entry name" value="UPF3_dom"/>
</dbReference>
<gene>
    <name evidence="8" type="ORF">NKR19_g3382</name>
</gene>
<feature type="compositionally biased region" description="Gly residues" evidence="6">
    <location>
        <begin position="677"/>
        <end position="693"/>
    </location>
</feature>
<comment type="caution">
    <text evidence="8">The sequence shown here is derived from an EMBL/GenBank/DDBJ whole genome shotgun (WGS) entry which is preliminary data.</text>
</comment>
<feature type="region of interest" description="Disordered" evidence="6">
    <location>
        <begin position="140"/>
        <end position="251"/>
    </location>
</feature>
<organism evidence="8 9">
    <name type="scientific">Coniochaeta hoffmannii</name>
    <dbReference type="NCBI Taxonomy" id="91930"/>
    <lineage>
        <taxon>Eukaryota</taxon>
        <taxon>Fungi</taxon>
        <taxon>Dikarya</taxon>
        <taxon>Ascomycota</taxon>
        <taxon>Pezizomycotina</taxon>
        <taxon>Sordariomycetes</taxon>
        <taxon>Sordariomycetidae</taxon>
        <taxon>Coniochaetales</taxon>
        <taxon>Coniochaetaceae</taxon>
        <taxon>Coniochaeta</taxon>
    </lineage>
</organism>
<dbReference type="CDD" id="cd12455">
    <property type="entry name" value="RRM_like_Smg4_UPF3"/>
    <property type="match status" value="1"/>
</dbReference>
<dbReference type="PANTHER" id="PTHR13112:SF0">
    <property type="entry name" value="FI21285P1"/>
    <property type="match status" value="1"/>
</dbReference>
<name>A0AA38RX58_9PEZI</name>
<sequence length="702" mass="70508">MASPQILRKTNGNHSVTSSQSGADPSSKTSKAKAPVEGEKVVIRRLPPGLTEEEFSAILGDTWKSGNGKVGWYRYEKGKISTDPAKPSKPSRAYLHVLRKDDLVPLSDAVRTATWEDAKESFTSPSLVGPPVVEFSIYKKIPSGKRRTDGRQGTIDQDPEFMAFLESLANPPPKEGGDEQNAADEEADKPGKVKSTPLIESLREKKASKVKEAAAAKSAKHARHDSQGKAKAEESKKGGGKERASDKPKETVKILTKKAATDAAVEAAKTAATQIQNSKGETQRDEAASKSRRAGIAAAARILQRDLGLSPGNAHRKARLDAAKAESEAKAAAAAAEKAPASASTSAPAPASPTTASPTTPVAPKAQGQAPAANSAATSSSSGRRGRRGRGGGGDDAGAKGKTDKPADTTSSAPEKTPVILLKKKDDTGASKPSPTPNPSPVTKQPPIGPKAATPTPASSSSQKPATQQQPRKSSPGTSTTPGATRAFIKHANPSQGVTEVLLRTAMSAFGDVKTVEIDRRKGFAYVDFSDAAALQKAIAASPVPVGEGGANVVVLERRDKEAAVTGGGGAGGGGRRGGKDKAAAATPAAAAAAGASSGARAPGAPAVLTDGKAAEGGRGDTSAPATPASAATSGGTEKDKAAGAAASGEKRGGRRRGGRGRGGGDRKDSPSASAPSGGGGGKDAGGGGGGKKGQASASGAA</sequence>
<dbReference type="GO" id="GO:0003729">
    <property type="term" value="F:mRNA binding"/>
    <property type="evidence" value="ECO:0007669"/>
    <property type="project" value="TreeGrafter"/>
</dbReference>
<feature type="compositionally biased region" description="Polar residues" evidence="6">
    <location>
        <begin position="8"/>
        <end position="29"/>
    </location>
</feature>
<feature type="compositionally biased region" description="Low complexity" evidence="6">
    <location>
        <begin position="450"/>
        <end position="483"/>
    </location>
</feature>
<evidence type="ECO:0000256" key="5">
    <source>
        <dbReference type="PROSITE-ProRule" id="PRU00176"/>
    </source>
</evidence>
<evidence type="ECO:0000256" key="3">
    <source>
        <dbReference type="ARBA" id="ARBA00023161"/>
    </source>
</evidence>
<dbReference type="PANTHER" id="PTHR13112">
    <property type="entry name" value="UPF3 REGULATOR OF NONSENSE TRANSCRIPTS-LIKE PROTEIN"/>
    <property type="match status" value="1"/>
</dbReference>
<dbReference type="SMART" id="SM00360">
    <property type="entry name" value="RRM"/>
    <property type="match status" value="1"/>
</dbReference>
<reference evidence="8" key="1">
    <citation type="submission" date="2022-07" db="EMBL/GenBank/DDBJ databases">
        <title>Fungi with potential for degradation of polypropylene.</title>
        <authorList>
            <person name="Gostincar C."/>
        </authorList>
    </citation>
    <scope>NUCLEOTIDE SEQUENCE</scope>
    <source>
        <strain evidence="8">EXF-13287</strain>
    </source>
</reference>
<keyword evidence="4" id="KW-0539">Nucleus</keyword>
<comment type="similarity">
    <text evidence="2">Belongs to the RENT3 family.</text>
</comment>
<evidence type="ECO:0000313" key="9">
    <source>
        <dbReference type="Proteomes" id="UP001174691"/>
    </source>
</evidence>
<evidence type="ECO:0000313" key="8">
    <source>
        <dbReference type="EMBL" id="KAJ9158338.1"/>
    </source>
</evidence>
<dbReference type="Pfam" id="PF03467">
    <property type="entry name" value="Smg4_UPF3"/>
    <property type="match status" value="1"/>
</dbReference>
<evidence type="ECO:0000256" key="2">
    <source>
        <dbReference type="ARBA" id="ARBA00005991"/>
    </source>
</evidence>